<dbReference type="EMBL" id="DSVL01000235">
    <property type="protein sequence ID" value="HFH29359.1"/>
    <property type="molecule type" value="Genomic_DNA"/>
</dbReference>
<dbReference type="AlphaFoldDB" id="A0A7C3HX87"/>
<sequence>MHGQRKKLLSLSLTLLSIAIAFLSASLIVSQNSILFHQAVLIVGAIIGLYVILCILLPQWVGFPSLVILGIVVVFLAMQVFRFPQVRYDGASSHAVLGTCIIQVDENSRPIVSFQLIPSQQMERIQIHSGEQPALELTLLKSATFYPLYGGKSWIILQRCKSEAAELTFLNAQLHILTSDTAAGRFLAAILGFKPIQKEQFINLDDLGKNVKHQIEWLSDRILMRPL</sequence>
<gene>
    <name evidence="2" type="ORF">ENS59_07585</name>
</gene>
<accession>A0A7C3HX87</accession>
<keyword evidence="1" id="KW-0812">Transmembrane</keyword>
<proteinExistence type="predicted"/>
<name>A0A7C3HX87_9SPIR</name>
<evidence type="ECO:0000313" key="2">
    <source>
        <dbReference type="EMBL" id="HFH29359.1"/>
    </source>
</evidence>
<protein>
    <submittedName>
        <fullName evidence="2">Uncharacterized protein</fullName>
    </submittedName>
</protein>
<keyword evidence="1" id="KW-0472">Membrane</keyword>
<evidence type="ECO:0000256" key="1">
    <source>
        <dbReference type="SAM" id="Phobius"/>
    </source>
</evidence>
<reference evidence="2" key="1">
    <citation type="journal article" date="2020" name="mSystems">
        <title>Genome- and Community-Level Interaction Insights into Carbon Utilization and Element Cycling Functions of Hydrothermarchaeota in Hydrothermal Sediment.</title>
        <authorList>
            <person name="Zhou Z."/>
            <person name="Liu Y."/>
            <person name="Xu W."/>
            <person name="Pan J."/>
            <person name="Luo Z.H."/>
            <person name="Li M."/>
        </authorList>
    </citation>
    <scope>NUCLEOTIDE SEQUENCE [LARGE SCALE GENOMIC DNA]</scope>
    <source>
        <strain evidence="2">SpSt-503</strain>
    </source>
</reference>
<organism evidence="2">
    <name type="scientific">Gracilinema caldarium</name>
    <dbReference type="NCBI Taxonomy" id="215591"/>
    <lineage>
        <taxon>Bacteria</taxon>
        <taxon>Pseudomonadati</taxon>
        <taxon>Spirochaetota</taxon>
        <taxon>Spirochaetia</taxon>
        <taxon>Spirochaetales</taxon>
        <taxon>Breznakiellaceae</taxon>
        <taxon>Gracilinema</taxon>
    </lineage>
</organism>
<feature type="transmembrane region" description="Helical" evidence="1">
    <location>
        <begin position="35"/>
        <end position="56"/>
    </location>
</feature>
<comment type="caution">
    <text evidence="2">The sequence shown here is derived from an EMBL/GenBank/DDBJ whole genome shotgun (WGS) entry which is preliminary data.</text>
</comment>
<feature type="transmembrane region" description="Helical" evidence="1">
    <location>
        <begin position="63"/>
        <end position="81"/>
    </location>
</feature>
<keyword evidence="1" id="KW-1133">Transmembrane helix</keyword>